<proteinExistence type="predicted"/>
<reference evidence="1" key="1">
    <citation type="submission" date="2021-01" db="EMBL/GenBank/DDBJ databases">
        <title>Whole genome shotgun sequence of Dactylosporangium siamense NBRC 106093.</title>
        <authorList>
            <person name="Komaki H."/>
            <person name="Tamura T."/>
        </authorList>
    </citation>
    <scope>NUCLEOTIDE SEQUENCE</scope>
    <source>
        <strain evidence="1">NBRC 106093</strain>
    </source>
</reference>
<keyword evidence="2" id="KW-1185">Reference proteome</keyword>
<evidence type="ECO:0000313" key="1">
    <source>
        <dbReference type="EMBL" id="GIG44145.1"/>
    </source>
</evidence>
<evidence type="ECO:0000313" key="2">
    <source>
        <dbReference type="Proteomes" id="UP000660611"/>
    </source>
</evidence>
<dbReference type="EMBL" id="BONQ01000032">
    <property type="protein sequence ID" value="GIG44145.1"/>
    <property type="molecule type" value="Genomic_DNA"/>
</dbReference>
<dbReference type="Proteomes" id="UP000660611">
    <property type="component" value="Unassembled WGS sequence"/>
</dbReference>
<name>A0A919PFZ0_9ACTN</name>
<gene>
    <name evidence="1" type="ORF">Dsi01nite_021860</name>
</gene>
<sequence>MLQLRLTRSVPDVPPCLASETVGACLVSVTLVSRTGAAGGAGGGDGTATGGAGGGATATCGAGGGGTATGGAGGGTATGGAT</sequence>
<accession>A0A919PFZ0</accession>
<comment type="caution">
    <text evidence="1">The sequence shown here is derived from an EMBL/GenBank/DDBJ whole genome shotgun (WGS) entry which is preliminary data.</text>
</comment>
<protein>
    <submittedName>
        <fullName evidence="1">Uncharacterized protein</fullName>
    </submittedName>
</protein>
<dbReference type="AlphaFoldDB" id="A0A919PFZ0"/>
<organism evidence="1 2">
    <name type="scientific">Dactylosporangium siamense</name>
    <dbReference type="NCBI Taxonomy" id="685454"/>
    <lineage>
        <taxon>Bacteria</taxon>
        <taxon>Bacillati</taxon>
        <taxon>Actinomycetota</taxon>
        <taxon>Actinomycetes</taxon>
        <taxon>Micromonosporales</taxon>
        <taxon>Micromonosporaceae</taxon>
        <taxon>Dactylosporangium</taxon>
    </lineage>
</organism>